<feature type="domain" description="SLH" evidence="1">
    <location>
        <begin position="562"/>
        <end position="620"/>
    </location>
</feature>
<evidence type="ECO:0000313" key="2">
    <source>
        <dbReference type="EMBL" id="RUS99398.1"/>
    </source>
</evidence>
<dbReference type="PROSITE" id="PS51272">
    <property type="entry name" value="SLH"/>
    <property type="match status" value="6"/>
</dbReference>
<reference evidence="2" key="2">
    <citation type="journal article" date="2019" name="Genome Biol. Evol.">
        <title>Day and night: Metabolic profiles and evolutionary relationships of six axenic non-marine cyanobacteria.</title>
        <authorList>
            <person name="Will S.E."/>
            <person name="Henke P."/>
            <person name="Boedeker C."/>
            <person name="Huang S."/>
            <person name="Brinkmann H."/>
            <person name="Rohde M."/>
            <person name="Jarek M."/>
            <person name="Friedl T."/>
            <person name="Seufert S."/>
            <person name="Schumacher M."/>
            <person name="Overmann J."/>
            <person name="Neumann-Schaal M."/>
            <person name="Petersen J."/>
        </authorList>
    </citation>
    <scope>NUCLEOTIDE SEQUENCE [LARGE SCALE GENOMIC DNA]</scope>
    <source>
        <strain evidence="2">PCC 7102</strain>
    </source>
</reference>
<feature type="domain" description="SLH" evidence="1">
    <location>
        <begin position="498"/>
        <end position="561"/>
    </location>
</feature>
<evidence type="ECO:0000313" key="3">
    <source>
        <dbReference type="Proteomes" id="UP000271624"/>
    </source>
</evidence>
<sequence length="691" mass="72778">MVNSTLVVATLYVNPVTGNDANAGSRQSPYKSITRALQVAKSAVIRLAVGTYNDKAGEKFPLVIPKGVIVIGNEATLGQGIVITGSGEYNSPSFGAQNITLLLLDDASLSGVTVTNNTSRGTGIWIESSTPSITNCTFNNCGREGIFVSGTAKPLISGNNFIQNNAGGIVIARNSKGEILRNTFQKNGLGLAISDFSAPLVAGNKFIDNKTGIALSREARPVLRSNLIENNSQGGLLVNGNAIPDLGSSQDQAANIFRGNGEFDIQNATSSTINSAGNQVNPVQVKGLVEFVAAVSDDVDTGDNSLFPDIGGHWAAPFIELLVTKGFISGLPNRNFEPNAPINRAQYAALVAKAFNIQSKNQIPNFTDIKRDFWAAPAIAAAANMGFISGFPDGTFRPAQNLTKVQALVSMVNGLKLSGGNSNLLMAYSDRAQIPSYATSAVAIATQNLLVVNYPTPDEIQPMRDITRAEVAALICQGLVTQGNLKPIASAYIVAPVTDVASFSDLTGHWAEDFIRALVSINLTNGFADGTYQPDKPMTRAQYAALVAAAFNPVAKRSTPEFSDVPKEFWGYSAIKVAASGGFVSGLSDGSFRPNQNVLRLQVIVSLVSGIGTSGASRDNLGLYSDINTVPSSARAAVAIATANNIVVNYPSIKKIEPNREATRGEVAAMVYQALVALNRVPKINSPYIVS</sequence>
<feature type="domain" description="SLH" evidence="1">
    <location>
        <begin position="302"/>
        <end position="365"/>
    </location>
</feature>
<dbReference type="EMBL" id="RSCL01000026">
    <property type="protein sequence ID" value="RUS99398.1"/>
    <property type="molecule type" value="Genomic_DNA"/>
</dbReference>
<dbReference type="OrthoDB" id="9759810at2"/>
<feature type="domain" description="SLH" evidence="1">
    <location>
        <begin position="366"/>
        <end position="425"/>
    </location>
</feature>
<dbReference type="Gene3D" id="3.30.1910.20">
    <property type="entry name" value="asparaginyl-tRNA synthetase, N-terminal domain"/>
    <property type="match status" value="1"/>
</dbReference>
<feature type="domain" description="SLH" evidence="1">
    <location>
        <begin position="427"/>
        <end position="489"/>
    </location>
</feature>
<feature type="domain" description="SLH" evidence="1">
    <location>
        <begin position="621"/>
        <end position="685"/>
    </location>
</feature>
<dbReference type="Pfam" id="PF07602">
    <property type="entry name" value="DUF1565"/>
    <property type="match status" value="2"/>
</dbReference>
<dbReference type="InterPro" id="IPR051465">
    <property type="entry name" value="Cell_Envelope_Struct_Comp"/>
</dbReference>
<dbReference type="PANTHER" id="PTHR43308:SF5">
    <property type="entry name" value="S-LAYER PROTEIN _ PEPTIDOGLYCAN ENDO-BETA-N-ACETYLGLUCOSAMINIDASE"/>
    <property type="match status" value="1"/>
</dbReference>
<dbReference type="InterPro" id="IPR012334">
    <property type="entry name" value="Pectin_lyas_fold"/>
</dbReference>
<dbReference type="SMART" id="SM00710">
    <property type="entry name" value="PbH1"/>
    <property type="match status" value="7"/>
</dbReference>
<dbReference type="InterPro" id="IPR022441">
    <property type="entry name" value="Para_beta_helix_rpt-2"/>
</dbReference>
<proteinExistence type="predicted"/>
<dbReference type="InterPro" id="IPR011050">
    <property type="entry name" value="Pectin_lyase_fold/virulence"/>
</dbReference>
<dbReference type="NCBIfam" id="TIGR03804">
    <property type="entry name" value="para_beta_helix"/>
    <property type="match status" value="2"/>
</dbReference>
<dbReference type="Gene3D" id="2.160.20.10">
    <property type="entry name" value="Single-stranded right-handed beta-helix, Pectin lyase-like"/>
    <property type="match status" value="1"/>
</dbReference>
<dbReference type="AlphaFoldDB" id="A0A433V005"/>
<keyword evidence="3" id="KW-1185">Reference proteome</keyword>
<dbReference type="Pfam" id="PF00395">
    <property type="entry name" value="SLH"/>
    <property type="match status" value="6"/>
</dbReference>
<dbReference type="PANTHER" id="PTHR43308">
    <property type="entry name" value="OUTER MEMBRANE PROTEIN ALPHA-RELATED"/>
    <property type="match status" value="1"/>
</dbReference>
<reference evidence="2" key="1">
    <citation type="submission" date="2018-12" db="EMBL/GenBank/DDBJ databases">
        <authorList>
            <person name="Will S."/>
            <person name="Neumann-Schaal M."/>
            <person name="Henke P."/>
        </authorList>
    </citation>
    <scope>NUCLEOTIDE SEQUENCE</scope>
    <source>
        <strain evidence="2">PCC 7102</strain>
    </source>
</reference>
<accession>A0A433V005</accession>
<gene>
    <name evidence="2" type="ORF">DSM106972_078400</name>
</gene>
<protein>
    <recommendedName>
        <fullName evidence="1">SLH domain-containing protein</fullName>
    </recommendedName>
</protein>
<dbReference type="InterPro" id="IPR011459">
    <property type="entry name" value="DUF1565"/>
</dbReference>
<name>A0A433V005_9CYAN</name>
<dbReference type="InterPro" id="IPR006626">
    <property type="entry name" value="PbH1"/>
</dbReference>
<organism evidence="2 3">
    <name type="scientific">Dulcicalothrix desertica PCC 7102</name>
    <dbReference type="NCBI Taxonomy" id="232991"/>
    <lineage>
        <taxon>Bacteria</taxon>
        <taxon>Bacillati</taxon>
        <taxon>Cyanobacteriota</taxon>
        <taxon>Cyanophyceae</taxon>
        <taxon>Nostocales</taxon>
        <taxon>Calotrichaceae</taxon>
        <taxon>Dulcicalothrix</taxon>
    </lineage>
</organism>
<dbReference type="InterPro" id="IPR001119">
    <property type="entry name" value="SLH_dom"/>
</dbReference>
<dbReference type="Proteomes" id="UP000271624">
    <property type="component" value="Unassembled WGS sequence"/>
</dbReference>
<dbReference type="RefSeq" id="WP_127085900.1">
    <property type="nucleotide sequence ID" value="NZ_RSCL01000026.1"/>
</dbReference>
<dbReference type="SUPFAM" id="SSF51126">
    <property type="entry name" value="Pectin lyase-like"/>
    <property type="match status" value="1"/>
</dbReference>
<comment type="caution">
    <text evidence="2">The sequence shown here is derived from an EMBL/GenBank/DDBJ whole genome shotgun (WGS) entry which is preliminary data.</text>
</comment>
<evidence type="ECO:0000259" key="1">
    <source>
        <dbReference type="PROSITE" id="PS51272"/>
    </source>
</evidence>